<gene>
    <name evidence="2" type="ORF">KIL84_020794</name>
</gene>
<sequence>MPGASLLCPDTAHPQESLLGELTPPGPQPVQGRQLAAGLLALWWDTSVKCPSGPWSSPLNQTKSLEHSGCERICKPVSAPACGGGHVSPPAATPVGLGGHVLWQPLNQRRSPPCHSRGTRPQPSPCPPSSRALPGRAPNPHARPRLWPAAWEAAPNPVRELRWELAPHTHTLSHPGPGYFSEQTSTLPHTLPVSLAALGLELLPQRPGLHEHYWNERDQGPGGGWSGAAARPTGYSLAAPAALCS</sequence>
<dbReference type="EMBL" id="JAHDVG010000475">
    <property type="protein sequence ID" value="KAH1176060.1"/>
    <property type="molecule type" value="Genomic_DNA"/>
</dbReference>
<feature type="region of interest" description="Disordered" evidence="1">
    <location>
        <begin position="105"/>
        <end position="141"/>
    </location>
</feature>
<reference evidence="2" key="1">
    <citation type="submission" date="2021-09" db="EMBL/GenBank/DDBJ databases">
        <title>The genome of Mauremys mutica provides insights into the evolution of semi-aquatic lifestyle.</title>
        <authorList>
            <person name="Gong S."/>
            <person name="Gao Y."/>
        </authorList>
    </citation>
    <scope>NUCLEOTIDE SEQUENCE</scope>
    <source>
        <strain evidence="2">MM-2020</strain>
        <tissue evidence="2">Muscle</tissue>
    </source>
</reference>
<keyword evidence="3" id="KW-1185">Reference proteome</keyword>
<dbReference type="Proteomes" id="UP000827986">
    <property type="component" value="Unassembled WGS sequence"/>
</dbReference>
<dbReference type="AlphaFoldDB" id="A0A9D3XBN7"/>
<name>A0A9D3XBN7_9SAUR</name>
<evidence type="ECO:0000256" key="1">
    <source>
        <dbReference type="SAM" id="MobiDB-lite"/>
    </source>
</evidence>
<protein>
    <submittedName>
        <fullName evidence="2">Uncharacterized protein</fullName>
    </submittedName>
</protein>
<proteinExistence type="predicted"/>
<evidence type="ECO:0000313" key="2">
    <source>
        <dbReference type="EMBL" id="KAH1176060.1"/>
    </source>
</evidence>
<organism evidence="2 3">
    <name type="scientific">Mauremys mutica</name>
    <name type="common">yellowpond turtle</name>
    <dbReference type="NCBI Taxonomy" id="74926"/>
    <lineage>
        <taxon>Eukaryota</taxon>
        <taxon>Metazoa</taxon>
        <taxon>Chordata</taxon>
        <taxon>Craniata</taxon>
        <taxon>Vertebrata</taxon>
        <taxon>Euteleostomi</taxon>
        <taxon>Archelosauria</taxon>
        <taxon>Testudinata</taxon>
        <taxon>Testudines</taxon>
        <taxon>Cryptodira</taxon>
        <taxon>Durocryptodira</taxon>
        <taxon>Testudinoidea</taxon>
        <taxon>Geoemydidae</taxon>
        <taxon>Geoemydinae</taxon>
        <taxon>Mauremys</taxon>
    </lineage>
</organism>
<evidence type="ECO:0000313" key="3">
    <source>
        <dbReference type="Proteomes" id="UP000827986"/>
    </source>
</evidence>
<accession>A0A9D3XBN7</accession>
<comment type="caution">
    <text evidence="2">The sequence shown here is derived from an EMBL/GenBank/DDBJ whole genome shotgun (WGS) entry which is preliminary data.</text>
</comment>